<dbReference type="Pfam" id="PF04239">
    <property type="entry name" value="DUF421"/>
    <property type="match status" value="1"/>
</dbReference>
<keyword evidence="5 8" id="KW-1133">Transmembrane helix</keyword>
<feature type="region of interest" description="Disordered" evidence="7">
    <location>
        <begin position="174"/>
        <end position="207"/>
    </location>
</feature>
<evidence type="ECO:0000256" key="6">
    <source>
        <dbReference type="ARBA" id="ARBA00023136"/>
    </source>
</evidence>
<evidence type="ECO:0000313" key="11">
    <source>
        <dbReference type="Proteomes" id="UP001556040"/>
    </source>
</evidence>
<evidence type="ECO:0000313" key="10">
    <source>
        <dbReference type="EMBL" id="MEW9503316.1"/>
    </source>
</evidence>
<protein>
    <submittedName>
        <fullName evidence="10">DUF421 domain-containing protein</fullName>
    </submittedName>
</protein>
<gene>
    <name evidence="10" type="ORF">AB1471_16210</name>
</gene>
<evidence type="ECO:0000256" key="5">
    <source>
        <dbReference type="ARBA" id="ARBA00022989"/>
    </source>
</evidence>
<accession>A0ABV3Q858</accession>
<feature type="compositionally biased region" description="Polar residues" evidence="7">
    <location>
        <begin position="174"/>
        <end position="188"/>
    </location>
</feature>
<name>A0ABV3Q858_9BACL</name>
<feature type="transmembrane region" description="Helical" evidence="8">
    <location>
        <begin position="56"/>
        <end position="75"/>
    </location>
</feature>
<dbReference type="EMBL" id="JBFMIA010000032">
    <property type="protein sequence ID" value="MEW9503316.1"/>
    <property type="molecule type" value="Genomic_DNA"/>
</dbReference>
<evidence type="ECO:0000256" key="7">
    <source>
        <dbReference type="SAM" id="MobiDB-lite"/>
    </source>
</evidence>
<sequence>MELDWIWKSVLIVMGGTFLLRFAGRKSISQMTLAQMVITIEIGSLLVQPFTGKSVWTTLGVGGILVLTLIVMEYLQMKSDGVEKLITGKSKIVIENGMLNEKNLMKLRVTVDQLEMILRLQNVSKISDVKWATLEPNGHVGCELKEEAKPVTNKEFQSLQQDIQQLKQLFNLNSSPVQQQDQSTNEQDLFSEVDSNSHKIDPPKHLQ</sequence>
<evidence type="ECO:0000256" key="8">
    <source>
        <dbReference type="SAM" id="Phobius"/>
    </source>
</evidence>
<proteinExistence type="inferred from homology"/>
<dbReference type="PANTHER" id="PTHR34582:SF2">
    <property type="entry name" value="UPF0702 TRANSMEMBRANE PROTEIN YDFR"/>
    <property type="match status" value="1"/>
</dbReference>
<evidence type="ECO:0000256" key="2">
    <source>
        <dbReference type="ARBA" id="ARBA00006448"/>
    </source>
</evidence>
<keyword evidence="4 8" id="KW-0812">Transmembrane</keyword>
<feature type="compositionally biased region" description="Basic and acidic residues" evidence="7">
    <location>
        <begin position="195"/>
        <end position="207"/>
    </location>
</feature>
<organism evidence="10 11">
    <name type="scientific">Jeotgalibacillus marinus</name>
    <dbReference type="NCBI Taxonomy" id="86667"/>
    <lineage>
        <taxon>Bacteria</taxon>
        <taxon>Bacillati</taxon>
        <taxon>Bacillota</taxon>
        <taxon>Bacilli</taxon>
        <taxon>Bacillales</taxon>
        <taxon>Caryophanaceae</taxon>
        <taxon>Jeotgalibacillus</taxon>
    </lineage>
</organism>
<dbReference type="RefSeq" id="WP_367780805.1">
    <property type="nucleotide sequence ID" value="NZ_JBFMIA010000032.1"/>
</dbReference>
<reference evidence="10 11" key="1">
    <citation type="journal article" date="1979" name="Int. J. Syst. Evol. Microbiol.">
        <title>Bacillus globisporus subsp. marinus subsp. nov.</title>
        <authorList>
            <person name="Liu H."/>
        </authorList>
    </citation>
    <scope>NUCLEOTIDE SEQUENCE [LARGE SCALE GENOMIC DNA]</scope>
    <source>
        <strain evidence="10 11">DSM 1297</strain>
    </source>
</reference>
<keyword evidence="6 8" id="KW-0472">Membrane</keyword>
<feature type="domain" description="YetF C-terminal" evidence="9">
    <location>
        <begin position="78"/>
        <end position="152"/>
    </location>
</feature>
<dbReference type="Gene3D" id="3.30.240.20">
    <property type="entry name" value="bsu07140 like domains"/>
    <property type="match status" value="1"/>
</dbReference>
<dbReference type="InterPro" id="IPR023090">
    <property type="entry name" value="UPF0702_alpha/beta_dom_sf"/>
</dbReference>
<evidence type="ECO:0000259" key="9">
    <source>
        <dbReference type="Pfam" id="PF04239"/>
    </source>
</evidence>
<dbReference type="InterPro" id="IPR007353">
    <property type="entry name" value="DUF421"/>
</dbReference>
<comment type="subcellular location">
    <subcellularLocation>
        <location evidence="1">Cell membrane</location>
        <topology evidence="1">Multi-pass membrane protein</topology>
    </subcellularLocation>
</comment>
<dbReference type="PANTHER" id="PTHR34582">
    <property type="entry name" value="UPF0702 TRANSMEMBRANE PROTEIN YCAP"/>
    <property type="match status" value="1"/>
</dbReference>
<evidence type="ECO:0000256" key="4">
    <source>
        <dbReference type="ARBA" id="ARBA00022692"/>
    </source>
</evidence>
<dbReference type="Proteomes" id="UP001556040">
    <property type="component" value="Unassembled WGS sequence"/>
</dbReference>
<evidence type="ECO:0000256" key="3">
    <source>
        <dbReference type="ARBA" id="ARBA00022475"/>
    </source>
</evidence>
<comment type="caution">
    <text evidence="10">The sequence shown here is derived from an EMBL/GenBank/DDBJ whole genome shotgun (WGS) entry which is preliminary data.</text>
</comment>
<keyword evidence="3" id="KW-1003">Cell membrane</keyword>
<evidence type="ECO:0000256" key="1">
    <source>
        <dbReference type="ARBA" id="ARBA00004651"/>
    </source>
</evidence>
<comment type="similarity">
    <text evidence="2">Belongs to the UPF0702 family.</text>
</comment>
<feature type="transmembrane region" description="Helical" evidence="8">
    <location>
        <begin position="6"/>
        <end position="24"/>
    </location>
</feature>
<keyword evidence="11" id="KW-1185">Reference proteome</keyword>